<evidence type="ECO:0000256" key="5">
    <source>
        <dbReference type="PIRSR" id="PIRSR602678-1"/>
    </source>
</evidence>
<protein>
    <recommendedName>
        <fullName evidence="2 4">GTP cyclohydrolase 1 type 2 homolog</fullName>
    </recommendedName>
</protein>
<proteinExistence type="inferred from homology"/>
<dbReference type="InterPro" id="IPR002678">
    <property type="entry name" value="DUF34/NIF3"/>
</dbReference>
<sequence length="366" mass="39719">MTVLMADVISAMNDMAPQALAESWDNPGLACGHPGQEVRKVWLALTPTMDVLTRARNEGCDAIITHHPLIFKPVASLAETASPARELTYLIRGQMALFSAHTNLDICPGGVNDVLAEHLGLTDLKPLTVERVEGFYKLRAFVPETHLEVVKKALFAAGAGAQGDYDRCAWQVLGEGQFRPREQAQPFLGRAGHVSTVAEHCLEVLVSEPNLADVCAALKKAHPYEEVAYDIFREEKQGKALGLGRIGQLPSAVSLETFSAQVAKNLKAAVRTSPDRERLIQRVAVCGGAASGYLAQAKAAGADCYVTGDLSYHDFQKAMELDIALIDGTHFATERPVLSAVRDHLQNCFGDQVDIMIDGQEKNQFM</sequence>
<organism evidence="6 7">
    <name type="scientific">Peptococcus niger</name>
    <dbReference type="NCBI Taxonomy" id="2741"/>
    <lineage>
        <taxon>Bacteria</taxon>
        <taxon>Bacillati</taxon>
        <taxon>Bacillota</taxon>
        <taxon>Clostridia</taxon>
        <taxon>Eubacteriales</taxon>
        <taxon>Peptococcaceae</taxon>
        <taxon>Peptococcus</taxon>
    </lineage>
</organism>
<dbReference type="InterPro" id="IPR015867">
    <property type="entry name" value="N-reg_PII/ATP_PRibTrfase_C"/>
</dbReference>
<feature type="binding site" evidence="5">
    <location>
        <position position="330"/>
    </location>
    <ligand>
        <name>a divalent metal cation</name>
        <dbReference type="ChEBI" id="CHEBI:60240"/>
        <label>1</label>
    </ligand>
</feature>
<gene>
    <name evidence="6" type="ORF">SAMN04489866_11329</name>
</gene>
<dbReference type="Pfam" id="PF01784">
    <property type="entry name" value="DUF34_NIF3"/>
    <property type="match status" value="1"/>
</dbReference>
<dbReference type="InterPro" id="IPR017221">
    <property type="entry name" value="DUF34/NIF3_bac"/>
</dbReference>
<dbReference type="PANTHER" id="PTHR13799">
    <property type="entry name" value="NGG1 INTERACTING FACTOR 3"/>
    <property type="match status" value="1"/>
</dbReference>
<evidence type="ECO:0000256" key="2">
    <source>
        <dbReference type="ARBA" id="ARBA00022112"/>
    </source>
</evidence>
<dbReference type="PANTHER" id="PTHR13799:SF14">
    <property type="entry name" value="GTP CYCLOHYDROLASE 1 TYPE 2 HOMOLOG"/>
    <property type="match status" value="1"/>
</dbReference>
<dbReference type="OrthoDB" id="9792792at2"/>
<dbReference type="NCBIfam" id="TIGR00486">
    <property type="entry name" value="YbgI_SA1388"/>
    <property type="match status" value="1"/>
</dbReference>
<dbReference type="STRING" id="2741.SAMN04489866_11329"/>
<dbReference type="GO" id="GO:0046872">
    <property type="term" value="F:metal ion binding"/>
    <property type="evidence" value="ECO:0007669"/>
    <property type="project" value="UniProtKB-UniRule"/>
</dbReference>
<reference evidence="6 7" key="1">
    <citation type="submission" date="2016-10" db="EMBL/GenBank/DDBJ databases">
        <authorList>
            <person name="de Groot N.N."/>
        </authorList>
    </citation>
    <scope>NUCLEOTIDE SEQUENCE [LARGE SCALE GENOMIC DNA]</scope>
    <source>
        <strain evidence="6 7">DSM 20475</strain>
    </source>
</reference>
<dbReference type="EMBL" id="FNAF01000013">
    <property type="protein sequence ID" value="SDE02004.1"/>
    <property type="molecule type" value="Genomic_DNA"/>
</dbReference>
<dbReference type="Gene3D" id="3.30.70.120">
    <property type="match status" value="1"/>
</dbReference>
<dbReference type="AlphaFoldDB" id="A0A1G6ZH29"/>
<dbReference type="RefSeq" id="WP_091792285.1">
    <property type="nucleotide sequence ID" value="NZ_FNAF01000013.1"/>
</dbReference>
<evidence type="ECO:0000256" key="4">
    <source>
        <dbReference type="PIRNR" id="PIRNR037489"/>
    </source>
</evidence>
<dbReference type="GO" id="GO:0005737">
    <property type="term" value="C:cytoplasm"/>
    <property type="evidence" value="ECO:0007669"/>
    <property type="project" value="TreeGrafter"/>
</dbReference>
<dbReference type="FunFam" id="3.40.1390.30:FF:000001">
    <property type="entry name" value="GTP cyclohydrolase 1 type 2"/>
    <property type="match status" value="1"/>
</dbReference>
<feature type="binding site" evidence="5">
    <location>
        <position position="334"/>
    </location>
    <ligand>
        <name>a divalent metal cation</name>
        <dbReference type="ChEBI" id="CHEBI:60240"/>
        <label>1</label>
    </ligand>
</feature>
<feature type="binding site" evidence="5">
    <location>
        <position position="105"/>
    </location>
    <ligand>
        <name>a divalent metal cation</name>
        <dbReference type="ChEBI" id="CHEBI:60240"/>
        <label>1</label>
    </ligand>
</feature>
<dbReference type="Gene3D" id="3.40.1390.30">
    <property type="entry name" value="NIF3 (NGG1p interacting factor 3)-like"/>
    <property type="match status" value="1"/>
</dbReference>
<evidence type="ECO:0000313" key="6">
    <source>
        <dbReference type="EMBL" id="SDE02004.1"/>
    </source>
</evidence>
<accession>A0A1G6ZH29</accession>
<keyword evidence="7" id="KW-1185">Reference proteome</keyword>
<dbReference type="Proteomes" id="UP000198995">
    <property type="component" value="Unassembled WGS sequence"/>
</dbReference>
<evidence type="ECO:0000313" key="7">
    <source>
        <dbReference type="Proteomes" id="UP000198995"/>
    </source>
</evidence>
<evidence type="ECO:0000256" key="1">
    <source>
        <dbReference type="ARBA" id="ARBA00006964"/>
    </source>
</evidence>
<feature type="binding site" evidence="5">
    <location>
        <position position="66"/>
    </location>
    <ligand>
        <name>a divalent metal cation</name>
        <dbReference type="ChEBI" id="CHEBI:60240"/>
        <label>1</label>
    </ligand>
</feature>
<feature type="binding site" evidence="5">
    <location>
        <position position="67"/>
    </location>
    <ligand>
        <name>a divalent metal cation</name>
        <dbReference type="ChEBI" id="CHEBI:60240"/>
        <label>1</label>
    </ligand>
</feature>
<keyword evidence="3 4" id="KW-0479">Metal-binding</keyword>
<evidence type="ECO:0000256" key="3">
    <source>
        <dbReference type="ARBA" id="ARBA00022723"/>
    </source>
</evidence>
<name>A0A1G6ZH29_PEPNI</name>
<comment type="similarity">
    <text evidence="1 4">Belongs to the GTP cyclohydrolase I type 2/NIF3 family.</text>
</comment>
<dbReference type="SUPFAM" id="SSF102705">
    <property type="entry name" value="NIF3 (NGG1p interacting factor 3)-like"/>
    <property type="match status" value="1"/>
</dbReference>
<dbReference type="PIRSF" id="PIRSF037489">
    <property type="entry name" value="UCP037489_NIF3_YqfO"/>
    <property type="match status" value="1"/>
</dbReference>
<dbReference type="InterPro" id="IPR036069">
    <property type="entry name" value="DUF34/NIF3_sf"/>
</dbReference>